<dbReference type="AlphaFoldDB" id="A0A9W8A3Z8"/>
<evidence type="ECO:0000256" key="8">
    <source>
        <dbReference type="ARBA" id="ARBA00023531"/>
    </source>
</evidence>
<dbReference type="PANTHER" id="PTHR21631">
    <property type="entry name" value="ISOCITRATE LYASE/MALATE SYNTHASE"/>
    <property type="match status" value="1"/>
</dbReference>
<comment type="pathway">
    <text evidence="2">Carbohydrate metabolism; glyoxylate cycle; (S)-malate from isocitrate: step 1/2.</text>
</comment>
<dbReference type="InterPro" id="IPR039556">
    <property type="entry name" value="ICL/PEPM"/>
</dbReference>
<keyword evidence="5" id="KW-0329">Glyoxylate bypass</keyword>
<dbReference type="FunFam" id="1.10.10.850:FF:000001">
    <property type="entry name" value="Isocitrate lyase"/>
    <property type="match status" value="1"/>
</dbReference>
<dbReference type="Pfam" id="PF00463">
    <property type="entry name" value="ICL"/>
    <property type="match status" value="1"/>
</dbReference>
<dbReference type="CDD" id="cd00377">
    <property type="entry name" value="ICL_PEPM"/>
    <property type="match status" value="1"/>
</dbReference>
<evidence type="ECO:0000313" key="14">
    <source>
        <dbReference type="Proteomes" id="UP001150538"/>
    </source>
</evidence>
<dbReference type="GO" id="GO:0004451">
    <property type="term" value="F:isocitrate lyase activity"/>
    <property type="evidence" value="ECO:0007669"/>
    <property type="project" value="UniProtKB-EC"/>
</dbReference>
<keyword evidence="12" id="KW-0460">Magnesium</keyword>
<feature type="binding site" evidence="11">
    <location>
        <position position="250"/>
    </location>
    <ligand>
        <name>substrate</name>
    </ligand>
</feature>
<dbReference type="InterPro" id="IPR015813">
    <property type="entry name" value="Pyrv/PenolPyrv_kinase-like_dom"/>
</dbReference>
<dbReference type="PIRSF" id="PIRSF001362">
    <property type="entry name" value="Isocit_lyase"/>
    <property type="match status" value="1"/>
</dbReference>
<evidence type="ECO:0000256" key="6">
    <source>
        <dbReference type="ARBA" id="ARBA00022532"/>
    </source>
</evidence>
<dbReference type="GO" id="GO:0006097">
    <property type="term" value="P:glyoxylate cycle"/>
    <property type="evidence" value="ECO:0007669"/>
    <property type="project" value="UniProtKB-KW"/>
</dbReference>
<organism evidence="13 14">
    <name type="scientific">Mycoemilia scoparia</name>
    <dbReference type="NCBI Taxonomy" id="417184"/>
    <lineage>
        <taxon>Eukaryota</taxon>
        <taxon>Fungi</taxon>
        <taxon>Fungi incertae sedis</taxon>
        <taxon>Zoopagomycota</taxon>
        <taxon>Kickxellomycotina</taxon>
        <taxon>Kickxellomycetes</taxon>
        <taxon>Kickxellales</taxon>
        <taxon>Kickxellaceae</taxon>
        <taxon>Mycoemilia</taxon>
    </lineage>
</organism>
<evidence type="ECO:0000256" key="4">
    <source>
        <dbReference type="ARBA" id="ARBA00017446"/>
    </source>
</evidence>
<feature type="binding site" evidence="11">
    <location>
        <begin position="431"/>
        <end position="435"/>
    </location>
    <ligand>
        <name>substrate</name>
    </ligand>
</feature>
<dbReference type="PROSITE" id="PS00161">
    <property type="entry name" value="ISOCITRATE_LYASE"/>
    <property type="match status" value="1"/>
</dbReference>
<keyword evidence="6" id="KW-0816">Tricarboxylic acid cycle</keyword>
<dbReference type="EMBL" id="JANBPU010000001">
    <property type="protein sequence ID" value="KAJ1922333.1"/>
    <property type="molecule type" value="Genomic_DNA"/>
</dbReference>
<evidence type="ECO:0000313" key="13">
    <source>
        <dbReference type="EMBL" id="KAJ1922333.1"/>
    </source>
</evidence>
<comment type="catalytic activity">
    <reaction evidence="8">
        <text>D-threo-isocitrate = glyoxylate + succinate</text>
        <dbReference type="Rhea" id="RHEA:13245"/>
        <dbReference type="ChEBI" id="CHEBI:15562"/>
        <dbReference type="ChEBI" id="CHEBI:30031"/>
        <dbReference type="ChEBI" id="CHEBI:36655"/>
        <dbReference type="EC" id="4.1.3.1"/>
    </reaction>
</comment>
<feature type="binding site" evidence="11">
    <location>
        <begin position="214"/>
        <end position="215"/>
    </location>
    <ligand>
        <name>substrate</name>
    </ligand>
</feature>
<sequence>MVSLSSATSFVDQEEQRFRSDVAQVEKWWKSPRFSNIKRPYSASSIVSKRGTLKQEYPSNTMAKKLWDILTRHKAQGTCTHTFGSLDPIQVTQMGKYFETIYVSGWQSSSTASTTNEPGPDLADYPMDTVPNKVEHLFLAQQFHDRKQTEARLRLPIEERRSVPYTDFLRPLIADADTGHGGITATMKLAKLFVERGAAGIHIEDQAAGTKKCGHMAGKVLVPVGEHINRLVAIRAQFDIMGTETIIVARTDAEAATLITSNIDPRDHPFIIGSTNPTIPALVEVMGQAQKNGVSGSELENIERKWIEQAGLKTFSEAVQEWAKKQGKSSSSIAAFAAKASELSHSEARALSIRQFGSAAEGITWDWDKPRPREGYYRYRGGTEACIMRGINYAHYADLLWMETAKPVVSQARQFSQGVLRHHPHTMLAYNLSPSFNWDAAGLDEKAMKDFIPTLGSLGFVWQFITLAGFHANGLITDTFSRNFANEGMLAYVRDIQRQERKNKVETLEHQKWSGAHYVDNLMTLATGGVSATAAMGEGVTESQFK</sequence>
<feature type="binding site" evidence="11">
    <location>
        <begin position="104"/>
        <end position="106"/>
    </location>
    <ligand>
        <name>substrate</name>
    </ligand>
</feature>
<dbReference type="Proteomes" id="UP001150538">
    <property type="component" value="Unassembled WGS sequence"/>
</dbReference>
<evidence type="ECO:0000256" key="7">
    <source>
        <dbReference type="ARBA" id="ARBA00023239"/>
    </source>
</evidence>
<protein>
    <recommendedName>
        <fullName evidence="4 9">Isocitrate lyase</fullName>
    </recommendedName>
</protein>
<feature type="active site" description="Proton acceptor" evidence="10">
    <location>
        <position position="213"/>
    </location>
</feature>
<evidence type="ECO:0000256" key="1">
    <source>
        <dbReference type="ARBA" id="ARBA00001050"/>
    </source>
</evidence>
<dbReference type="InterPro" id="IPR040442">
    <property type="entry name" value="Pyrv_kinase-like_dom_sf"/>
</dbReference>
<feature type="binding site" evidence="11">
    <location>
        <position position="466"/>
    </location>
    <ligand>
        <name>substrate</name>
    </ligand>
</feature>
<dbReference type="GO" id="GO:0046421">
    <property type="term" value="F:methylisocitrate lyase activity"/>
    <property type="evidence" value="ECO:0007669"/>
    <property type="project" value="UniProtKB-EC"/>
</dbReference>
<evidence type="ECO:0000256" key="2">
    <source>
        <dbReference type="ARBA" id="ARBA00004793"/>
    </source>
</evidence>
<name>A0A9W8A3Z8_9FUNG</name>
<dbReference type="InterPro" id="IPR006254">
    <property type="entry name" value="Isocitrate_lyase"/>
</dbReference>
<comment type="cofactor">
    <cofactor evidence="12">
        <name>Mg(2+)</name>
        <dbReference type="ChEBI" id="CHEBI:18420"/>
    </cofactor>
    <text evidence="12">Can also use Mn(2+) ion.</text>
</comment>
<evidence type="ECO:0000256" key="5">
    <source>
        <dbReference type="ARBA" id="ARBA00022435"/>
    </source>
</evidence>
<dbReference type="GO" id="GO:0006099">
    <property type="term" value="P:tricarboxylic acid cycle"/>
    <property type="evidence" value="ECO:0007669"/>
    <property type="project" value="UniProtKB-KW"/>
</dbReference>
<evidence type="ECO:0000256" key="11">
    <source>
        <dbReference type="PIRSR" id="PIRSR001362-2"/>
    </source>
</evidence>
<evidence type="ECO:0000256" key="12">
    <source>
        <dbReference type="PIRSR" id="PIRSR001362-3"/>
    </source>
</evidence>
<dbReference type="GO" id="GO:0046872">
    <property type="term" value="F:metal ion binding"/>
    <property type="evidence" value="ECO:0007669"/>
    <property type="project" value="UniProtKB-KW"/>
</dbReference>
<keyword evidence="14" id="KW-1185">Reference proteome</keyword>
<keyword evidence="7 9" id="KW-0456">Lyase</keyword>
<proteinExistence type="inferred from homology"/>
<dbReference type="SUPFAM" id="SSF51621">
    <property type="entry name" value="Phosphoenolpyruvate/pyruvate domain"/>
    <property type="match status" value="1"/>
</dbReference>
<dbReference type="NCBIfam" id="TIGR01346">
    <property type="entry name" value="isocit_lyase"/>
    <property type="match status" value="1"/>
</dbReference>
<keyword evidence="12" id="KW-0479">Metal-binding</keyword>
<dbReference type="Gene3D" id="1.10.10.850">
    <property type="match status" value="1"/>
</dbReference>
<accession>A0A9W8A3Z8</accession>
<comment type="similarity">
    <text evidence="3 9">Belongs to the isocitrate lyase/PEP mutase superfamily. Isocitrate lyase family.</text>
</comment>
<comment type="caution">
    <text evidence="13">The sequence shown here is derived from an EMBL/GenBank/DDBJ whole genome shotgun (WGS) entry which is preliminary data.</text>
</comment>
<dbReference type="Gene3D" id="3.20.20.60">
    <property type="entry name" value="Phosphoenolpyruvate-binding domains"/>
    <property type="match status" value="1"/>
</dbReference>
<feature type="binding site" evidence="12">
    <location>
        <position position="175"/>
    </location>
    <ligand>
        <name>Mg(2+)</name>
        <dbReference type="ChEBI" id="CHEBI:18420"/>
    </ligand>
</feature>
<reference evidence="13" key="1">
    <citation type="submission" date="2022-07" db="EMBL/GenBank/DDBJ databases">
        <title>Phylogenomic reconstructions and comparative analyses of Kickxellomycotina fungi.</title>
        <authorList>
            <person name="Reynolds N.K."/>
            <person name="Stajich J.E."/>
            <person name="Barry K."/>
            <person name="Grigoriev I.V."/>
            <person name="Crous P."/>
            <person name="Smith M.E."/>
        </authorList>
    </citation>
    <scope>NUCLEOTIDE SEQUENCE</scope>
    <source>
        <strain evidence="13">NBRC 100468</strain>
    </source>
</reference>
<evidence type="ECO:0000256" key="3">
    <source>
        <dbReference type="ARBA" id="ARBA00005704"/>
    </source>
</evidence>
<evidence type="ECO:0000256" key="9">
    <source>
        <dbReference type="PIRNR" id="PIRNR001362"/>
    </source>
</evidence>
<dbReference type="OrthoDB" id="4078635at2759"/>
<dbReference type="InterPro" id="IPR018523">
    <property type="entry name" value="Isocitrate_lyase_ph_CS"/>
</dbReference>
<gene>
    <name evidence="13" type="primary">ICL1</name>
    <name evidence="13" type="ORF">H4219_000195</name>
</gene>
<comment type="catalytic activity">
    <reaction evidence="1">
        <text>(2S,3R)-3-hydroxybutane-1,2,3-tricarboxylate = pyruvate + succinate</text>
        <dbReference type="Rhea" id="RHEA:16809"/>
        <dbReference type="ChEBI" id="CHEBI:15361"/>
        <dbReference type="ChEBI" id="CHEBI:30031"/>
        <dbReference type="ChEBI" id="CHEBI:57429"/>
        <dbReference type="EC" id="4.1.3.30"/>
    </reaction>
</comment>
<evidence type="ECO:0000256" key="10">
    <source>
        <dbReference type="PIRSR" id="PIRSR001362-1"/>
    </source>
</evidence>
<dbReference type="PANTHER" id="PTHR21631:SF3">
    <property type="entry name" value="BIFUNCTIONAL GLYOXYLATE CYCLE PROTEIN"/>
    <property type="match status" value="1"/>
</dbReference>